<organism evidence="1 2">
    <name type="scientific">Laceyella tengchongensis</name>
    <dbReference type="NCBI Taxonomy" id="574699"/>
    <lineage>
        <taxon>Bacteria</taxon>
        <taxon>Bacillati</taxon>
        <taxon>Bacillota</taxon>
        <taxon>Bacilli</taxon>
        <taxon>Bacillales</taxon>
        <taxon>Thermoactinomycetaceae</taxon>
        <taxon>Laceyella</taxon>
    </lineage>
</organism>
<reference evidence="1" key="1">
    <citation type="submission" date="2017-05" db="EMBL/GenBank/DDBJ databases">
        <authorList>
            <person name="Varghese N."/>
            <person name="Submissions S."/>
        </authorList>
    </citation>
    <scope>NUCLEOTIDE SEQUENCE</scope>
    <source>
        <strain evidence="1">DSM 45262</strain>
    </source>
</reference>
<dbReference type="EMBL" id="FXTU01000001">
    <property type="protein sequence ID" value="SMP03642.1"/>
    <property type="molecule type" value="Genomic_DNA"/>
</dbReference>
<protein>
    <submittedName>
        <fullName evidence="1">Uncharacterized protein</fullName>
    </submittedName>
</protein>
<proteinExistence type="predicted"/>
<comment type="caution">
    <text evidence="1">The sequence shown here is derived from an EMBL/GenBank/DDBJ whole genome shotgun (WGS) entry which is preliminary data.</text>
</comment>
<dbReference type="Proteomes" id="UP001157946">
    <property type="component" value="Unassembled WGS sequence"/>
</dbReference>
<keyword evidence="2" id="KW-1185">Reference proteome</keyword>
<name>A0AA46AD84_9BACL</name>
<accession>A0AA46AD84</accession>
<dbReference type="AlphaFoldDB" id="A0AA46AD84"/>
<gene>
    <name evidence="1" type="ORF">SAMN06265361_101467</name>
</gene>
<evidence type="ECO:0000313" key="2">
    <source>
        <dbReference type="Proteomes" id="UP001157946"/>
    </source>
</evidence>
<evidence type="ECO:0000313" key="1">
    <source>
        <dbReference type="EMBL" id="SMP03642.1"/>
    </source>
</evidence>
<sequence length="141" mass="16502">MLGRGDMNKLLLFTTWDYWKSWHAHGSAIPAWTEEHAGPYEVSVEFDASCIGEMTDKGLFIISKKKPDATSQIHLFTKWDALDLWRRGEIQRLNCWTKDHAAQFEVLTSFTFDEIHEHTYGGMFIAKRQEEIFTYPKLEEV</sequence>